<name>A0A653DD10_CALMS</name>
<dbReference type="GO" id="GO:0000978">
    <property type="term" value="F:RNA polymerase II cis-regulatory region sequence-specific DNA binding"/>
    <property type="evidence" value="ECO:0007669"/>
    <property type="project" value="TreeGrafter"/>
</dbReference>
<feature type="domain" description="Homeobox" evidence="9">
    <location>
        <begin position="155"/>
        <end position="215"/>
    </location>
</feature>
<keyword evidence="3 6" id="KW-0238">DNA-binding</keyword>
<dbReference type="PANTHER" id="PTHR24340">
    <property type="entry name" value="HOMEOBOX PROTEIN NKX"/>
    <property type="match status" value="1"/>
</dbReference>
<feature type="compositionally biased region" description="Polar residues" evidence="8">
    <location>
        <begin position="136"/>
        <end position="146"/>
    </location>
</feature>
<protein>
    <recommendedName>
        <fullName evidence="9">Homeobox domain-containing protein</fullName>
    </recommendedName>
</protein>
<proteinExistence type="predicted"/>
<feature type="DNA-binding region" description="Homeobox" evidence="6">
    <location>
        <begin position="157"/>
        <end position="216"/>
    </location>
</feature>
<dbReference type="InterPro" id="IPR050394">
    <property type="entry name" value="Homeobox_NK-like"/>
</dbReference>
<dbReference type="EMBL" id="CAACVG010011453">
    <property type="protein sequence ID" value="VEN58102.1"/>
    <property type="molecule type" value="Genomic_DNA"/>
</dbReference>
<sequence>MLQQFDSEITCDTTCASSTTPFSVKDILNMQGETEYYSAVQKTGCIKREGYTDVHNQYWDNCYYNSAEQYGYYCQNEVDSYNKGYWAGCDTYQADTGANFQQMGCLYQNPNQQHDLGYDREQKELRCDGYAKLESPKTQQVTSSNTELRKSARQRTKRKPRVLFSQAQIYELEQRFKRQKYLSAPEREQMAQGLKLTPTQVKIWFQNRRYKNKKLKTDKQEDRRKPESVVASPNYNFGQQMSHNTNLYHQIMTPVYPQTNDPYPDIILNF</sequence>
<dbReference type="SMART" id="SM00389">
    <property type="entry name" value="HOX"/>
    <property type="match status" value="1"/>
</dbReference>
<dbReference type="InterPro" id="IPR017970">
    <property type="entry name" value="Homeobox_CS"/>
</dbReference>
<evidence type="ECO:0000256" key="3">
    <source>
        <dbReference type="ARBA" id="ARBA00023125"/>
    </source>
</evidence>
<evidence type="ECO:0000256" key="7">
    <source>
        <dbReference type="RuleBase" id="RU000682"/>
    </source>
</evidence>
<evidence type="ECO:0000259" key="9">
    <source>
        <dbReference type="PROSITE" id="PS50071"/>
    </source>
</evidence>
<evidence type="ECO:0000313" key="10">
    <source>
        <dbReference type="EMBL" id="VEN58102.1"/>
    </source>
</evidence>
<dbReference type="PRINTS" id="PR00024">
    <property type="entry name" value="HOMEOBOX"/>
</dbReference>
<dbReference type="SUPFAM" id="SSF46689">
    <property type="entry name" value="Homeodomain-like"/>
    <property type="match status" value="1"/>
</dbReference>
<dbReference type="Gene3D" id="1.10.10.60">
    <property type="entry name" value="Homeodomain-like"/>
    <property type="match status" value="1"/>
</dbReference>
<evidence type="ECO:0000256" key="6">
    <source>
        <dbReference type="PROSITE-ProRule" id="PRU00108"/>
    </source>
</evidence>
<gene>
    <name evidence="10" type="ORF">CALMAC_LOCUS16546</name>
</gene>
<dbReference type="InterPro" id="IPR009057">
    <property type="entry name" value="Homeodomain-like_sf"/>
</dbReference>
<evidence type="ECO:0000256" key="4">
    <source>
        <dbReference type="ARBA" id="ARBA00023155"/>
    </source>
</evidence>
<dbReference type="Proteomes" id="UP000410492">
    <property type="component" value="Unassembled WGS sequence"/>
</dbReference>
<comment type="subcellular location">
    <subcellularLocation>
        <location evidence="1 6 7">Nucleus</location>
    </subcellularLocation>
</comment>
<keyword evidence="11" id="KW-1185">Reference proteome</keyword>
<keyword evidence="2" id="KW-0217">Developmental protein</keyword>
<accession>A0A653DD10</accession>
<feature type="compositionally biased region" description="Basic and acidic residues" evidence="8">
    <location>
        <begin position="215"/>
        <end position="227"/>
    </location>
</feature>
<dbReference type="PANTHER" id="PTHR24340:SF41">
    <property type="entry name" value="MUSCLE-SPECIFIC HOMEOBOX PROTEIN TINMAN-RELATED"/>
    <property type="match status" value="1"/>
</dbReference>
<feature type="region of interest" description="Disordered" evidence="8">
    <location>
        <begin position="215"/>
        <end position="238"/>
    </location>
</feature>
<evidence type="ECO:0000256" key="2">
    <source>
        <dbReference type="ARBA" id="ARBA00022473"/>
    </source>
</evidence>
<dbReference type="CDD" id="cd00086">
    <property type="entry name" value="homeodomain"/>
    <property type="match status" value="1"/>
</dbReference>
<organism evidence="10 11">
    <name type="scientific">Callosobruchus maculatus</name>
    <name type="common">Southern cowpea weevil</name>
    <name type="synonym">Pulse bruchid</name>
    <dbReference type="NCBI Taxonomy" id="64391"/>
    <lineage>
        <taxon>Eukaryota</taxon>
        <taxon>Metazoa</taxon>
        <taxon>Ecdysozoa</taxon>
        <taxon>Arthropoda</taxon>
        <taxon>Hexapoda</taxon>
        <taxon>Insecta</taxon>
        <taxon>Pterygota</taxon>
        <taxon>Neoptera</taxon>
        <taxon>Endopterygota</taxon>
        <taxon>Coleoptera</taxon>
        <taxon>Polyphaga</taxon>
        <taxon>Cucujiformia</taxon>
        <taxon>Chrysomeloidea</taxon>
        <taxon>Chrysomelidae</taxon>
        <taxon>Bruchinae</taxon>
        <taxon>Bruchini</taxon>
        <taxon>Callosobruchus</taxon>
    </lineage>
</organism>
<evidence type="ECO:0000256" key="5">
    <source>
        <dbReference type="ARBA" id="ARBA00023242"/>
    </source>
</evidence>
<keyword evidence="5 6" id="KW-0539">Nucleus</keyword>
<evidence type="ECO:0000256" key="1">
    <source>
        <dbReference type="ARBA" id="ARBA00004123"/>
    </source>
</evidence>
<feature type="region of interest" description="Disordered" evidence="8">
    <location>
        <begin position="135"/>
        <end position="159"/>
    </location>
</feature>
<dbReference type="OrthoDB" id="6159439at2759"/>
<evidence type="ECO:0000313" key="11">
    <source>
        <dbReference type="Proteomes" id="UP000410492"/>
    </source>
</evidence>
<dbReference type="GO" id="GO:0005634">
    <property type="term" value="C:nucleus"/>
    <property type="evidence" value="ECO:0007669"/>
    <property type="project" value="UniProtKB-SubCell"/>
</dbReference>
<dbReference type="Pfam" id="PF00046">
    <property type="entry name" value="Homeodomain"/>
    <property type="match status" value="1"/>
</dbReference>
<dbReference type="InterPro" id="IPR001356">
    <property type="entry name" value="HD"/>
</dbReference>
<keyword evidence="4 6" id="KW-0371">Homeobox</keyword>
<reference evidence="10 11" key="1">
    <citation type="submission" date="2019-01" db="EMBL/GenBank/DDBJ databases">
        <authorList>
            <person name="Sayadi A."/>
        </authorList>
    </citation>
    <scope>NUCLEOTIDE SEQUENCE [LARGE SCALE GENOMIC DNA]</scope>
</reference>
<evidence type="ECO:0000256" key="8">
    <source>
        <dbReference type="SAM" id="MobiDB-lite"/>
    </source>
</evidence>
<dbReference type="GO" id="GO:0000981">
    <property type="term" value="F:DNA-binding transcription factor activity, RNA polymerase II-specific"/>
    <property type="evidence" value="ECO:0007669"/>
    <property type="project" value="InterPro"/>
</dbReference>
<dbReference type="InterPro" id="IPR020479">
    <property type="entry name" value="HD_metazoa"/>
</dbReference>
<dbReference type="PROSITE" id="PS00027">
    <property type="entry name" value="HOMEOBOX_1"/>
    <property type="match status" value="1"/>
</dbReference>
<dbReference type="GO" id="GO:0030154">
    <property type="term" value="P:cell differentiation"/>
    <property type="evidence" value="ECO:0007669"/>
    <property type="project" value="TreeGrafter"/>
</dbReference>
<dbReference type="AlphaFoldDB" id="A0A653DD10"/>
<dbReference type="PROSITE" id="PS50071">
    <property type="entry name" value="HOMEOBOX_2"/>
    <property type="match status" value="1"/>
</dbReference>